<dbReference type="EMBL" id="BART01039043">
    <property type="protein sequence ID" value="GAH10118.1"/>
    <property type="molecule type" value="Genomic_DNA"/>
</dbReference>
<organism evidence="1">
    <name type="scientific">marine sediment metagenome</name>
    <dbReference type="NCBI Taxonomy" id="412755"/>
    <lineage>
        <taxon>unclassified sequences</taxon>
        <taxon>metagenomes</taxon>
        <taxon>ecological metagenomes</taxon>
    </lineage>
</organism>
<comment type="caution">
    <text evidence="1">The sequence shown here is derived from an EMBL/GenBank/DDBJ whole genome shotgun (WGS) entry which is preliminary data.</text>
</comment>
<accession>X1EN96</accession>
<gene>
    <name evidence="1" type="ORF">S01H4_64403</name>
</gene>
<sequence>IDQTVAGARIESIEQDAVVLVCDGQRKVLRLNIGQSGSELATLSCLDG</sequence>
<feature type="non-terminal residue" evidence="1">
    <location>
        <position position="1"/>
    </location>
</feature>
<name>X1EN96_9ZZZZ</name>
<dbReference type="AlphaFoldDB" id="X1EN96"/>
<evidence type="ECO:0000313" key="1">
    <source>
        <dbReference type="EMBL" id="GAH10118.1"/>
    </source>
</evidence>
<proteinExistence type="predicted"/>
<reference evidence="1" key="1">
    <citation type="journal article" date="2014" name="Front. Microbiol.">
        <title>High frequency of phylogenetically diverse reductive dehalogenase-homologous genes in deep subseafloor sedimentary metagenomes.</title>
        <authorList>
            <person name="Kawai M."/>
            <person name="Futagami T."/>
            <person name="Toyoda A."/>
            <person name="Takaki Y."/>
            <person name="Nishi S."/>
            <person name="Hori S."/>
            <person name="Arai W."/>
            <person name="Tsubouchi T."/>
            <person name="Morono Y."/>
            <person name="Uchiyama I."/>
            <person name="Ito T."/>
            <person name="Fujiyama A."/>
            <person name="Inagaki F."/>
            <person name="Takami H."/>
        </authorList>
    </citation>
    <scope>NUCLEOTIDE SEQUENCE</scope>
    <source>
        <strain evidence="1">Expedition CK06-06</strain>
    </source>
</reference>
<protein>
    <submittedName>
        <fullName evidence="1">Uncharacterized protein</fullName>
    </submittedName>
</protein>